<evidence type="ECO:0000313" key="3">
    <source>
        <dbReference type="Proteomes" id="UP000178925"/>
    </source>
</evidence>
<name>A0A1F5SLJ4_9BACT</name>
<sequence length="260" mass="28592">MHVSELFSLKGKCAVVVGGAGKIGFPISEALAEAGAHVCITSWPEKHFTSAVEKITHRGLKADGFLMDQSDEKSVASFLHEVKFKTGIPDILVNCGVERPMKQYFNDSPENWDRSMAVNARGLFVTCRAFIREMKEHGGGSVINISSIYGSIASDPFLYEGTDMHQTEPDYPYTKGGMNMFSKYLASYFAKDNIRVNCIAPGGFFNNQPEPFLSRYIAKVPLGRMLYHDDLKGIAVFLASDASRYITGAIIPVDGGITIR</sequence>
<dbReference type="PRINTS" id="PR00081">
    <property type="entry name" value="GDHRDH"/>
</dbReference>
<evidence type="ECO:0000256" key="1">
    <source>
        <dbReference type="ARBA" id="ARBA00006484"/>
    </source>
</evidence>
<evidence type="ECO:0008006" key="4">
    <source>
        <dbReference type="Google" id="ProtNLM"/>
    </source>
</evidence>
<protein>
    <recommendedName>
        <fullName evidence="4">Short-chain dehydrogenase</fullName>
    </recommendedName>
</protein>
<comment type="caution">
    <text evidence="2">The sequence shown here is derived from an EMBL/GenBank/DDBJ whole genome shotgun (WGS) entry which is preliminary data.</text>
</comment>
<organism evidence="2 3">
    <name type="scientific">Candidatus Falkowbacteria bacterium RIFOXYA2_FULL_47_9</name>
    <dbReference type="NCBI Taxonomy" id="1797995"/>
    <lineage>
        <taxon>Bacteria</taxon>
        <taxon>Candidatus Falkowiibacteriota</taxon>
    </lineage>
</organism>
<dbReference type="EMBL" id="MFGC01000025">
    <property type="protein sequence ID" value="OGF27343.1"/>
    <property type="molecule type" value="Genomic_DNA"/>
</dbReference>
<dbReference type="InterPro" id="IPR002347">
    <property type="entry name" value="SDR_fam"/>
</dbReference>
<dbReference type="InterPro" id="IPR036291">
    <property type="entry name" value="NAD(P)-bd_dom_sf"/>
</dbReference>
<dbReference type="SUPFAM" id="SSF51735">
    <property type="entry name" value="NAD(P)-binding Rossmann-fold domains"/>
    <property type="match status" value="1"/>
</dbReference>
<dbReference type="PANTHER" id="PTHR42760">
    <property type="entry name" value="SHORT-CHAIN DEHYDROGENASES/REDUCTASES FAMILY MEMBER"/>
    <property type="match status" value="1"/>
</dbReference>
<evidence type="ECO:0000313" key="2">
    <source>
        <dbReference type="EMBL" id="OGF27343.1"/>
    </source>
</evidence>
<dbReference type="Pfam" id="PF13561">
    <property type="entry name" value="adh_short_C2"/>
    <property type="match status" value="1"/>
</dbReference>
<dbReference type="AlphaFoldDB" id="A0A1F5SLJ4"/>
<gene>
    <name evidence="2" type="ORF">A2242_04445</name>
</gene>
<dbReference type="Proteomes" id="UP000178925">
    <property type="component" value="Unassembled WGS sequence"/>
</dbReference>
<dbReference type="GO" id="GO:0016616">
    <property type="term" value="F:oxidoreductase activity, acting on the CH-OH group of donors, NAD or NADP as acceptor"/>
    <property type="evidence" value="ECO:0007669"/>
    <property type="project" value="TreeGrafter"/>
</dbReference>
<reference evidence="2 3" key="1">
    <citation type="journal article" date="2016" name="Nat. Commun.">
        <title>Thousands of microbial genomes shed light on interconnected biogeochemical processes in an aquifer system.</title>
        <authorList>
            <person name="Anantharaman K."/>
            <person name="Brown C.T."/>
            <person name="Hug L.A."/>
            <person name="Sharon I."/>
            <person name="Castelle C.J."/>
            <person name="Probst A.J."/>
            <person name="Thomas B.C."/>
            <person name="Singh A."/>
            <person name="Wilkins M.J."/>
            <person name="Karaoz U."/>
            <person name="Brodie E.L."/>
            <person name="Williams K.H."/>
            <person name="Hubbard S.S."/>
            <person name="Banfield J.F."/>
        </authorList>
    </citation>
    <scope>NUCLEOTIDE SEQUENCE [LARGE SCALE GENOMIC DNA]</scope>
</reference>
<dbReference type="Gene3D" id="3.40.50.720">
    <property type="entry name" value="NAD(P)-binding Rossmann-like Domain"/>
    <property type="match status" value="1"/>
</dbReference>
<dbReference type="STRING" id="1797995.A2242_04445"/>
<comment type="similarity">
    <text evidence="1">Belongs to the short-chain dehydrogenases/reductases (SDR) family.</text>
</comment>
<proteinExistence type="inferred from homology"/>
<accession>A0A1F5SLJ4</accession>